<feature type="chain" id="PRO_5036362149" evidence="1">
    <location>
        <begin position="19"/>
        <end position="95"/>
    </location>
</feature>
<protein>
    <submittedName>
        <fullName evidence="2">Uncharacterized protein</fullName>
    </submittedName>
</protein>
<keyword evidence="5" id="KW-1185">Reference proteome</keyword>
<dbReference type="EMBL" id="BGPR01014427">
    <property type="protein sequence ID" value="GBN65159.1"/>
    <property type="molecule type" value="Genomic_DNA"/>
</dbReference>
<comment type="caution">
    <text evidence="2">The sequence shown here is derived from an EMBL/GenBank/DDBJ whole genome shotgun (WGS) entry which is preliminary data.</text>
</comment>
<dbReference type="EMBL" id="BGPR01014558">
    <property type="protein sequence ID" value="GBN65746.1"/>
    <property type="molecule type" value="Genomic_DNA"/>
</dbReference>
<evidence type="ECO:0000313" key="5">
    <source>
        <dbReference type="Proteomes" id="UP000499080"/>
    </source>
</evidence>
<gene>
    <name evidence="3" type="ORF">AVEN_13711_1</name>
    <name evidence="4" type="ORF">AVEN_237765_1</name>
    <name evidence="2" type="ORF">AVEN_8235_1</name>
</gene>
<organism evidence="2 5">
    <name type="scientific">Araneus ventricosus</name>
    <name type="common">Orbweaver spider</name>
    <name type="synonym">Epeira ventricosa</name>
    <dbReference type="NCBI Taxonomy" id="182803"/>
    <lineage>
        <taxon>Eukaryota</taxon>
        <taxon>Metazoa</taxon>
        <taxon>Ecdysozoa</taxon>
        <taxon>Arthropoda</taxon>
        <taxon>Chelicerata</taxon>
        <taxon>Arachnida</taxon>
        <taxon>Araneae</taxon>
        <taxon>Araneomorphae</taxon>
        <taxon>Entelegynae</taxon>
        <taxon>Araneoidea</taxon>
        <taxon>Araneidae</taxon>
        <taxon>Araneus</taxon>
    </lineage>
</organism>
<dbReference type="AlphaFoldDB" id="A0A4Y2QPB2"/>
<evidence type="ECO:0000256" key="1">
    <source>
        <dbReference type="SAM" id="SignalP"/>
    </source>
</evidence>
<name>A0A4Y2QPB2_ARAVE</name>
<sequence length="95" mass="10635">MAFKRIIATIFSSVPIECLLSEVCLYALLLEDSWSGSVVAVRCRYKCLDIKGDSTDGDPSTVSYELLYCMLRGYGVAGRSYLGQIPKYDLEQQNH</sequence>
<evidence type="ECO:0000313" key="3">
    <source>
        <dbReference type="EMBL" id="GBN65159.1"/>
    </source>
</evidence>
<evidence type="ECO:0000313" key="4">
    <source>
        <dbReference type="EMBL" id="GBN65746.1"/>
    </source>
</evidence>
<dbReference type="EMBL" id="BGPR01014390">
    <property type="protein sequence ID" value="GBN65019.1"/>
    <property type="molecule type" value="Genomic_DNA"/>
</dbReference>
<evidence type="ECO:0000313" key="2">
    <source>
        <dbReference type="EMBL" id="GBN65019.1"/>
    </source>
</evidence>
<reference evidence="2 5" key="1">
    <citation type="journal article" date="2019" name="Sci. Rep.">
        <title>Orb-weaving spider Araneus ventricosus genome elucidates the spidroin gene catalogue.</title>
        <authorList>
            <person name="Kono N."/>
            <person name="Nakamura H."/>
            <person name="Ohtoshi R."/>
            <person name="Moran D.A.P."/>
            <person name="Shinohara A."/>
            <person name="Yoshida Y."/>
            <person name="Fujiwara M."/>
            <person name="Mori M."/>
            <person name="Tomita M."/>
            <person name="Arakawa K."/>
        </authorList>
    </citation>
    <scope>NUCLEOTIDE SEQUENCE [LARGE SCALE GENOMIC DNA]</scope>
</reference>
<feature type="signal peptide" evidence="1">
    <location>
        <begin position="1"/>
        <end position="18"/>
    </location>
</feature>
<accession>A0A4Y2QPB2</accession>
<dbReference type="Proteomes" id="UP000499080">
    <property type="component" value="Unassembled WGS sequence"/>
</dbReference>
<proteinExistence type="predicted"/>
<keyword evidence="1" id="KW-0732">Signal</keyword>